<proteinExistence type="predicted"/>
<accession>A0AAD7CZR7</accession>
<reference evidence="1" key="1">
    <citation type="submission" date="2023-03" db="EMBL/GenBank/DDBJ databases">
        <title>Massive genome expansion in bonnet fungi (Mycena s.s.) driven by repeated elements and novel gene families across ecological guilds.</title>
        <authorList>
            <consortium name="Lawrence Berkeley National Laboratory"/>
            <person name="Harder C.B."/>
            <person name="Miyauchi S."/>
            <person name="Viragh M."/>
            <person name="Kuo A."/>
            <person name="Thoen E."/>
            <person name="Andreopoulos B."/>
            <person name="Lu D."/>
            <person name="Skrede I."/>
            <person name="Drula E."/>
            <person name="Henrissat B."/>
            <person name="Morin E."/>
            <person name="Kohler A."/>
            <person name="Barry K."/>
            <person name="LaButti K."/>
            <person name="Morin E."/>
            <person name="Salamov A."/>
            <person name="Lipzen A."/>
            <person name="Mereny Z."/>
            <person name="Hegedus B."/>
            <person name="Baldrian P."/>
            <person name="Stursova M."/>
            <person name="Weitz H."/>
            <person name="Taylor A."/>
            <person name="Grigoriev I.V."/>
            <person name="Nagy L.G."/>
            <person name="Martin F."/>
            <person name="Kauserud H."/>
        </authorList>
    </citation>
    <scope>NUCLEOTIDE SEQUENCE</scope>
    <source>
        <strain evidence="1">CBHHK067</strain>
    </source>
</reference>
<sequence>MASLQWNSDFLAGARPKIHRLKPLKKSFPKFCVGATNGIFEDGHSRERDHFIASYGSADRGPRGVTIISALNYDTKKQDSFPLIHAKHWPSSGSHFEWLWMSTSVSEDHTTALGLGRGSIVDESFLLRCNTPKPPDFGIPDLRILSERSWCLETKLTI</sequence>
<dbReference type="AlphaFoldDB" id="A0AAD7CZR7"/>
<keyword evidence="2" id="KW-1185">Reference proteome</keyword>
<dbReference type="EMBL" id="JARKIE010000176">
    <property type="protein sequence ID" value="KAJ7671089.1"/>
    <property type="molecule type" value="Genomic_DNA"/>
</dbReference>
<organism evidence="1 2">
    <name type="scientific">Mycena rosella</name>
    <name type="common">Pink bonnet</name>
    <name type="synonym">Agaricus rosellus</name>
    <dbReference type="NCBI Taxonomy" id="1033263"/>
    <lineage>
        <taxon>Eukaryota</taxon>
        <taxon>Fungi</taxon>
        <taxon>Dikarya</taxon>
        <taxon>Basidiomycota</taxon>
        <taxon>Agaricomycotina</taxon>
        <taxon>Agaricomycetes</taxon>
        <taxon>Agaricomycetidae</taxon>
        <taxon>Agaricales</taxon>
        <taxon>Marasmiineae</taxon>
        <taxon>Mycenaceae</taxon>
        <taxon>Mycena</taxon>
    </lineage>
</organism>
<protein>
    <submittedName>
        <fullName evidence="1">Uncharacterized protein</fullName>
    </submittedName>
</protein>
<evidence type="ECO:0000313" key="1">
    <source>
        <dbReference type="EMBL" id="KAJ7671089.1"/>
    </source>
</evidence>
<dbReference type="Proteomes" id="UP001221757">
    <property type="component" value="Unassembled WGS sequence"/>
</dbReference>
<comment type="caution">
    <text evidence="1">The sequence shown here is derived from an EMBL/GenBank/DDBJ whole genome shotgun (WGS) entry which is preliminary data.</text>
</comment>
<gene>
    <name evidence="1" type="ORF">B0H17DRAFT_1141637</name>
</gene>
<name>A0AAD7CZR7_MYCRO</name>
<evidence type="ECO:0000313" key="2">
    <source>
        <dbReference type="Proteomes" id="UP001221757"/>
    </source>
</evidence>